<protein>
    <submittedName>
        <fullName evidence="1">Uncharacterized protein</fullName>
    </submittedName>
</protein>
<dbReference type="EMBL" id="GGFL01012783">
    <property type="protein sequence ID" value="MBW76961.1"/>
    <property type="molecule type" value="Transcribed_RNA"/>
</dbReference>
<name>A0A2M4DHG6_ANODA</name>
<organism evidence="1">
    <name type="scientific">Anopheles darlingi</name>
    <name type="common">Mosquito</name>
    <dbReference type="NCBI Taxonomy" id="43151"/>
    <lineage>
        <taxon>Eukaryota</taxon>
        <taxon>Metazoa</taxon>
        <taxon>Ecdysozoa</taxon>
        <taxon>Arthropoda</taxon>
        <taxon>Hexapoda</taxon>
        <taxon>Insecta</taxon>
        <taxon>Pterygota</taxon>
        <taxon>Neoptera</taxon>
        <taxon>Endopterygota</taxon>
        <taxon>Diptera</taxon>
        <taxon>Nematocera</taxon>
        <taxon>Culicoidea</taxon>
        <taxon>Culicidae</taxon>
        <taxon>Anophelinae</taxon>
        <taxon>Anopheles</taxon>
    </lineage>
</organism>
<evidence type="ECO:0000313" key="1">
    <source>
        <dbReference type="EMBL" id="MBW76961.1"/>
    </source>
</evidence>
<dbReference type="AlphaFoldDB" id="A0A2M4DHG6"/>
<accession>A0A2M4DHG6</accession>
<reference evidence="1" key="1">
    <citation type="submission" date="2018-01" db="EMBL/GenBank/DDBJ databases">
        <title>An insight into the sialome of Amazonian anophelines.</title>
        <authorList>
            <person name="Ribeiro J.M."/>
            <person name="Scarpassa V."/>
            <person name="Calvo E."/>
        </authorList>
    </citation>
    <scope>NUCLEOTIDE SEQUENCE</scope>
</reference>
<sequence length="90" mass="9958">MKTFSRSEKLHRCSLSLFLSISFCLVPPVSLCYIANRGGWRSLQDGEGDDDDGEPSHEYIEYKISYFIIKSHSTPSTVAVVVVVVVGGTM</sequence>
<proteinExistence type="predicted"/>